<evidence type="ECO:0000313" key="3">
    <source>
        <dbReference type="Proteomes" id="UP000256645"/>
    </source>
</evidence>
<keyword evidence="3" id="KW-1185">Reference proteome</keyword>
<dbReference type="EMBL" id="PDLM01000023">
    <property type="protein sequence ID" value="RDW57115.1"/>
    <property type="molecule type" value="Genomic_DNA"/>
</dbReference>
<dbReference type="PANTHER" id="PTHR21089">
    <property type="entry name" value="SHIKIMATE DEHYDROGENASE"/>
    <property type="match status" value="1"/>
</dbReference>
<sequence>MPEPTPSSSNGQLYLIGVAVTHSIAPPMHNAIAKALNKPWTFSSLECPTIQDALNAIHSSTFKGGVITMPYKQTIIPHLSGLDEQAELIGAVNNVYLTPDGKLRGTNTDWEGVKGCLLSAEDAEKGRGKPALVIGAGGASRAAVYALSADLGCNTIYVINRDEDEVRALLADAQKHGKGKLELIHITSVSQAEQVPNPFFVVGTVPDFEPKTASEIEMRRMLEVLLDTEEKGVVLDMCFKPRNTRTLKLAKSLGWECVPGTGVIGYQIETQWKLWTGEDVPSTIPKDKAWETLNKAAEESTAINF</sequence>
<dbReference type="Gene3D" id="3.40.50.10860">
    <property type="entry name" value="Leucine Dehydrogenase, chain A, domain 1"/>
    <property type="match status" value="1"/>
</dbReference>
<dbReference type="PANTHER" id="PTHR21089:SF26">
    <property type="entry name" value="AROM POLYPEPTIDE, PUTATIVE-RELATED"/>
    <property type="match status" value="1"/>
</dbReference>
<protein>
    <recommendedName>
        <fullName evidence="1">Shikimate dehydrogenase substrate binding N-terminal domain-containing protein</fullName>
    </recommendedName>
</protein>
<dbReference type="SUPFAM" id="SSF53223">
    <property type="entry name" value="Aminoacid dehydrogenase-like, N-terminal domain"/>
    <property type="match status" value="1"/>
</dbReference>
<organism evidence="2 3">
    <name type="scientific">Coleophoma cylindrospora</name>
    <dbReference type="NCBI Taxonomy" id="1849047"/>
    <lineage>
        <taxon>Eukaryota</taxon>
        <taxon>Fungi</taxon>
        <taxon>Dikarya</taxon>
        <taxon>Ascomycota</taxon>
        <taxon>Pezizomycotina</taxon>
        <taxon>Leotiomycetes</taxon>
        <taxon>Helotiales</taxon>
        <taxon>Dermateaceae</taxon>
        <taxon>Coleophoma</taxon>
    </lineage>
</organism>
<dbReference type="GO" id="GO:0019632">
    <property type="term" value="P:shikimate metabolic process"/>
    <property type="evidence" value="ECO:0007669"/>
    <property type="project" value="TreeGrafter"/>
</dbReference>
<name>A0A3D8Q5J5_9HELO</name>
<dbReference type="Gene3D" id="3.40.50.720">
    <property type="entry name" value="NAD(P)-binding Rossmann-like Domain"/>
    <property type="match status" value="1"/>
</dbReference>
<feature type="domain" description="Shikimate dehydrogenase substrate binding N-terminal" evidence="1">
    <location>
        <begin position="15"/>
        <end position="95"/>
    </location>
</feature>
<dbReference type="GO" id="GO:0009423">
    <property type="term" value="P:chorismate biosynthetic process"/>
    <property type="evidence" value="ECO:0007669"/>
    <property type="project" value="TreeGrafter"/>
</dbReference>
<dbReference type="Proteomes" id="UP000256645">
    <property type="component" value="Unassembled WGS sequence"/>
</dbReference>
<reference evidence="2 3" key="1">
    <citation type="journal article" date="2018" name="IMA Fungus">
        <title>IMA Genome-F 9: Draft genome sequence of Annulohypoxylon stygium, Aspergillus mulundensis, Berkeleyomyces basicola (syn. Thielaviopsis basicola), Ceratocystis smalleyi, two Cercospora beticola strains, Coleophoma cylindrospora, Fusarium fracticaudum, Phialophora cf. hyalina, and Morchella septimelata.</title>
        <authorList>
            <person name="Wingfield B.D."/>
            <person name="Bills G.F."/>
            <person name="Dong Y."/>
            <person name="Huang W."/>
            <person name="Nel W.J."/>
            <person name="Swalarsk-Parry B.S."/>
            <person name="Vaghefi N."/>
            <person name="Wilken P.M."/>
            <person name="An Z."/>
            <person name="de Beer Z.W."/>
            <person name="De Vos L."/>
            <person name="Chen L."/>
            <person name="Duong T.A."/>
            <person name="Gao Y."/>
            <person name="Hammerbacher A."/>
            <person name="Kikkert J.R."/>
            <person name="Li Y."/>
            <person name="Li H."/>
            <person name="Li K."/>
            <person name="Li Q."/>
            <person name="Liu X."/>
            <person name="Ma X."/>
            <person name="Naidoo K."/>
            <person name="Pethybridge S.J."/>
            <person name="Sun J."/>
            <person name="Steenkamp E.T."/>
            <person name="van der Nest M.A."/>
            <person name="van Wyk S."/>
            <person name="Wingfield M.J."/>
            <person name="Xiong C."/>
            <person name="Yue Q."/>
            <person name="Zhang X."/>
        </authorList>
    </citation>
    <scope>NUCLEOTIDE SEQUENCE [LARGE SCALE GENOMIC DNA]</scope>
    <source>
        <strain evidence="2 3">BP6252</strain>
    </source>
</reference>
<dbReference type="STRING" id="1849047.A0A3D8Q5J5"/>
<dbReference type="Pfam" id="PF08501">
    <property type="entry name" value="Shikimate_dh_N"/>
    <property type="match status" value="1"/>
</dbReference>
<evidence type="ECO:0000313" key="2">
    <source>
        <dbReference type="EMBL" id="RDW57115.1"/>
    </source>
</evidence>
<dbReference type="CDD" id="cd01065">
    <property type="entry name" value="NAD_bind_Shikimate_DH"/>
    <property type="match status" value="1"/>
</dbReference>
<comment type="caution">
    <text evidence="2">The sequence shown here is derived from an EMBL/GenBank/DDBJ whole genome shotgun (WGS) entry which is preliminary data.</text>
</comment>
<dbReference type="OrthoDB" id="204377at2759"/>
<accession>A0A3D8Q5J5</accession>
<dbReference type="InterPro" id="IPR013708">
    <property type="entry name" value="Shikimate_DH-bd_N"/>
</dbReference>
<gene>
    <name evidence="2" type="ORF">BP6252_13861</name>
</gene>
<evidence type="ECO:0000259" key="1">
    <source>
        <dbReference type="Pfam" id="PF08501"/>
    </source>
</evidence>
<dbReference type="AlphaFoldDB" id="A0A3D8Q5J5"/>
<dbReference type="InterPro" id="IPR036291">
    <property type="entry name" value="NAD(P)-bd_dom_sf"/>
</dbReference>
<dbReference type="GO" id="GO:0004764">
    <property type="term" value="F:shikimate 3-dehydrogenase (NADP+) activity"/>
    <property type="evidence" value="ECO:0007669"/>
    <property type="project" value="InterPro"/>
</dbReference>
<proteinExistence type="predicted"/>
<dbReference type="SUPFAM" id="SSF51735">
    <property type="entry name" value="NAD(P)-binding Rossmann-fold domains"/>
    <property type="match status" value="1"/>
</dbReference>
<dbReference type="InterPro" id="IPR022893">
    <property type="entry name" value="Shikimate_DH_fam"/>
</dbReference>
<dbReference type="InterPro" id="IPR046346">
    <property type="entry name" value="Aminoacid_DH-like_N_sf"/>
</dbReference>